<feature type="region of interest" description="Disordered" evidence="1">
    <location>
        <begin position="1"/>
        <end position="23"/>
    </location>
</feature>
<dbReference type="GeneID" id="70182749"/>
<feature type="compositionally biased region" description="Basic residues" evidence="1">
    <location>
        <begin position="11"/>
        <end position="20"/>
    </location>
</feature>
<organism evidence="2 3">
    <name type="scientific">Microdochium trichocladiopsis</name>
    <dbReference type="NCBI Taxonomy" id="1682393"/>
    <lineage>
        <taxon>Eukaryota</taxon>
        <taxon>Fungi</taxon>
        <taxon>Dikarya</taxon>
        <taxon>Ascomycota</taxon>
        <taxon>Pezizomycotina</taxon>
        <taxon>Sordariomycetes</taxon>
        <taxon>Xylariomycetidae</taxon>
        <taxon>Xylariales</taxon>
        <taxon>Microdochiaceae</taxon>
        <taxon>Microdochium</taxon>
    </lineage>
</organism>
<proteinExistence type="predicted"/>
<keyword evidence="3" id="KW-1185">Reference proteome</keyword>
<gene>
    <name evidence="2" type="ORF">B0I36DRAFT_317833</name>
</gene>
<accession>A0A9P8YBF9</accession>
<reference evidence="2" key="1">
    <citation type="journal article" date="2021" name="Nat. Commun.">
        <title>Genetic determinants of endophytism in the Arabidopsis root mycobiome.</title>
        <authorList>
            <person name="Mesny F."/>
            <person name="Miyauchi S."/>
            <person name="Thiergart T."/>
            <person name="Pickel B."/>
            <person name="Atanasova L."/>
            <person name="Karlsson M."/>
            <person name="Huettel B."/>
            <person name="Barry K.W."/>
            <person name="Haridas S."/>
            <person name="Chen C."/>
            <person name="Bauer D."/>
            <person name="Andreopoulos W."/>
            <person name="Pangilinan J."/>
            <person name="LaButti K."/>
            <person name="Riley R."/>
            <person name="Lipzen A."/>
            <person name="Clum A."/>
            <person name="Drula E."/>
            <person name="Henrissat B."/>
            <person name="Kohler A."/>
            <person name="Grigoriev I.V."/>
            <person name="Martin F.M."/>
            <person name="Hacquard S."/>
        </authorList>
    </citation>
    <scope>NUCLEOTIDE SEQUENCE</scope>
    <source>
        <strain evidence="2">MPI-CAGE-CH-0230</strain>
    </source>
</reference>
<evidence type="ECO:0000313" key="3">
    <source>
        <dbReference type="Proteomes" id="UP000756346"/>
    </source>
</evidence>
<evidence type="ECO:0000313" key="2">
    <source>
        <dbReference type="EMBL" id="KAH7035197.1"/>
    </source>
</evidence>
<comment type="caution">
    <text evidence="2">The sequence shown here is derived from an EMBL/GenBank/DDBJ whole genome shotgun (WGS) entry which is preliminary data.</text>
</comment>
<sequence>MIRVPCGRTTSPRRIRKLPTRSHGSECPGFDKISVEGLEIEEPAIPTACWPMAGYLFVF</sequence>
<evidence type="ECO:0000256" key="1">
    <source>
        <dbReference type="SAM" id="MobiDB-lite"/>
    </source>
</evidence>
<dbReference type="Proteomes" id="UP000756346">
    <property type="component" value="Unassembled WGS sequence"/>
</dbReference>
<dbReference type="RefSeq" id="XP_046015290.1">
    <property type="nucleotide sequence ID" value="XM_046153203.1"/>
</dbReference>
<dbReference type="AlphaFoldDB" id="A0A9P8YBF9"/>
<protein>
    <submittedName>
        <fullName evidence="2">Uncharacterized protein</fullName>
    </submittedName>
</protein>
<name>A0A9P8YBF9_9PEZI</name>
<dbReference type="EMBL" id="JAGTJQ010000003">
    <property type="protein sequence ID" value="KAH7035197.1"/>
    <property type="molecule type" value="Genomic_DNA"/>
</dbReference>